<dbReference type="Proteomes" id="UP000238823">
    <property type="component" value="Unassembled WGS sequence"/>
</dbReference>
<dbReference type="RefSeq" id="WP_106091186.1">
    <property type="nucleotide sequence ID" value="NZ_PVNL01000086.1"/>
</dbReference>
<evidence type="ECO:0000256" key="1">
    <source>
        <dbReference type="SAM" id="MobiDB-lite"/>
    </source>
</evidence>
<feature type="region of interest" description="Disordered" evidence="1">
    <location>
        <begin position="28"/>
        <end position="91"/>
    </location>
</feature>
<comment type="caution">
    <text evidence="2">The sequence shown here is derived from an EMBL/GenBank/DDBJ whole genome shotgun (WGS) entry which is preliminary data.</text>
</comment>
<sequence>MRRGTIVWLGLALLCACGDDVTVDGGTLEAGLSGETNADPGDGDPGDGDPGDGDPGDGDGDPGDGDGDPGDGDGDPGDGDGDPGPPFVPFAQADWARGGIAIDRVEVNQAVAIEVVSGGQLIPVEQRTGGLVKDRNTLIQVFWTIPGGWQPRPIKAKLHIRNTQNQLELVELTKTISGAPSAGSIDGPITFALPAEQFGGDLEFFIELWEGEGGHDNLAASSASPSAPAGGMQPIGVTTEPMEAKVVLVPVQYDYGNCHTNTNNIINTNFQNFQDWFFAQNPIHTLNMTIHPETLVLDTQLTTLSQINSRLAALRFTDFAEPNEYYHAIVNSCSGGVDGAGGLAPGTPGPYKGSGDLRVSTSLWVDAGWTRDTIVHELGHNQGRPHSPCGNPDGPDENYPHAGSSIGAWGFNVVSFAWYSPSTRKDYMSYCSPAWVSDWTWGFVHEQVRQLTSWDYSGAGAGSDDQFVEVLHGWVHPSGLEQWWTSPGELPDEMLTASDYVGFYADDGELIDQLPAASWLLDDGKTRYFMAEVPDSDLPLVDQIVRISNDVATVVPRGQITRRFDN</sequence>
<accession>A0A2S9YLM2</accession>
<dbReference type="OrthoDB" id="3909977at2"/>
<proteinExistence type="predicted"/>
<feature type="compositionally biased region" description="Acidic residues" evidence="1">
    <location>
        <begin position="41"/>
        <end position="81"/>
    </location>
</feature>
<dbReference type="AlphaFoldDB" id="A0A2S9YLM2"/>
<dbReference type="PROSITE" id="PS51257">
    <property type="entry name" value="PROKAR_LIPOPROTEIN"/>
    <property type="match status" value="1"/>
</dbReference>
<dbReference type="Pfam" id="PF10462">
    <property type="entry name" value="Peptidase_M66"/>
    <property type="match status" value="1"/>
</dbReference>
<organism evidence="2 3">
    <name type="scientific">Enhygromyxa salina</name>
    <dbReference type="NCBI Taxonomy" id="215803"/>
    <lineage>
        <taxon>Bacteria</taxon>
        <taxon>Pseudomonadati</taxon>
        <taxon>Myxococcota</taxon>
        <taxon>Polyangia</taxon>
        <taxon>Nannocystales</taxon>
        <taxon>Nannocystaceae</taxon>
        <taxon>Enhygromyxa</taxon>
    </lineage>
</organism>
<name>A0A2S9YLM2_9BACT</name>
<evidence type="ECO:0000313" key="2">
    <source>
        <dbReference type="EMBL" id="PRQ05984.1"/>
    </source>
</evidence>
<dbReference type="EMBL" id="PVNL01000086">
    <property type="protein sequence ID" value="PRQ05984.1"/>
    <property type="molecule type" value="Genomic_DNA"/>
</dbReference>
<gene>
    <name evidence="2" type="ORF">ENSA7_42460</name>
</gene>
<evidence type="ECO:0000313" key="3">
    <source>
        <dbReference type="Proteomes" id="UP000238823"/>
    </source>
</evidence>
<protein>
    <submittedName>
        <fullName evidence="2">Uncharacterized protein</fullName>
    </submittedName>
</protein>
<reference evidence="2 3" key="1">
    <citation type="submission" date="2018-03" db="EMBL/GenBank/DDBJ databases">
        <title>Draft Genome Sequences of the Obligatory Marine Myxobacteria Enhygromyxa salina SWB007.</title>
        <authorList>
            <person name="Poehlein A."/>
            <person name="Moghaddam J.A."/>
            <person name="Harms H."/>
            <person name="Alanjari M."/>
            <person name="Koenig G.M."/>
            <person name="Daniel R."/>
            <person name="Schaeberle T.F."/>
        </authorList>
    </citation>
    <scope>NUCLEOTIDE SEQUENCE [LARGE SCALE GENOMIC DNA]</scope>
    <source>
        <strain evidence="2 3">SWB007</strain>
    </source>
</reference>
<dbReference type="SUPFAM" id="SSF55486">
    <property type="entry name" value="Metalloproteases ('zincins'), catalytic domain"/>
    <property type="match status" value="1"/>
</dbReference>